<dbReference type="Proteomes" id="UP000013117">
    <property type="component" value="Unassembled WGS sequence"/>
</dbReference>
<evidence type="ECO:0000256" key="1">
    <source>
        <dbReference type="SAM" id="Phobius"/>
    </source>
</evidence>
<keyword evidence="1" id="KW-0812">Transmembrane</keyword>
<organism evidence="2 3">
    <name type="scientific">Acinetobacter gerneri DSM 14967 = CIP 107464 = MTCC 9824</name>
    <dbReference type="NCBI Taxonomy" id="1120926"/>
    <lineage>
        <taxon>Bacteria</taxon>
        <taxon>Pseudomonadati</taxon>
        <taxon>Pseudomonadota</taxon>
        <taxon>Gammaproteobacteria</taxon>
        <taxon>Moraxellales</taxon>
        <taxon>Moraxellaceae</taxon>
        <taxon>Acinetobacter</taxon>
    </lineage>
</organism>
<dbReference type="AlphaFoldDB" id="N8YFS5"/>
<dbReference type="OrthoDB" id="7324255at2"/>
<dbReference type="PATRIC" id="fig|1120926.3.peg.200"/>
<comment type="caution">
    <text evidence="2">The sequence shown here is derived from an EMBL/GenBank/DDBJ whole genome shotgun (WGS) entry which is preliminary data.</text>
</comment>
<keyword evidence="1" id="KW-0472">Membrane</keyword>
<feature type="transmembrane region" description="Helical" evidence="1">
    <location>
        <begin position="97"/>
        <end position="117"/>
    </location>
</feature>
<proteinExistence type="predicted"/>
<gene>
    <name evidence="2" type="ORF">F960_00213</name>
</gene>
<dbReference type="EMBL" id="APPN01000018">
    <property type="protein sequence ID" value="ENV35531.1"/>
    <property type="molecule type" value="Genomic_DNA"/>
</dbReference>
<feature type="transmembrane region" description="Helical" evidence="1">
    <location>
        <begin position="44"/>
        <end position="67"/>
    </location>
</feature>
<protein>
    <submittedName>
        <fullName evidence="2">Uncharacterized protein</fullName>
    </submittedName>
</protein>
<name>N8YFS5_9GAMM</name>
<dbReference type="HOGENOM" id="CLU_036872_1_0_6"/>
<dbReference type="STRING" id="202952.GCA_000747725_01547"/>
<sequence>MEMNDLYKAVRAFNSQIQSAKEAANWFWGVLQGDFNEDQTPSQVIANVGISIAVSTTGVGVIAAWILDLRDFIACVYHIYEDGSKEGSFDFKKVSPILWIGLVIMVIGVIPFLGDVLKGVLRIIYLQFIKLIKTTSKTATRILFRKAIENSMPYIDELLAHEQVKKFLKAKGWVRPYKELARELKLNYKKITSPDQLLTVYDLMLQRADKIFTKSEALLPKNAKTQYQALKTRLKLVRDGFEISLKNNTQQLNELIEELIIALEKHDNALYKAVSGKMSTHYYGKALKGTKAWEEAKKLPFLKKEIKFKALEPNKNFMKNVIEEKIKKGYPEIDEGIVRTFHTINNGIIKGPAKLYRVIDPSSNPSGMFWVTEDVFKQLKNRNDWRDKLAVKVDWSANGQYVTLDIPAGKELKVWRGPAATQPFDESSDLKLFYQGGTEQIVFKPNETTFKVSNRKETNWEYVDNEKQLLTDRVIINLDGSEPRK</sequence>
<keyword evidence="3" id="KW-1185">Reference proteome</keyword>
<dbReference type="CDD" id="cd20746">
    <property type="entry name" value="FIX_Ntox15_NUC_DUF4112_RhsA-like"/>
    <property type="match status" value="1"/>
</dbReference>
<dbReference type="eggNOG" id="ENOG502Z8DY">
    <property type="taxonomic scope" value="Bacteria"/>
</dbReference>
<dbReference type="GeneID" id="84211741"/>
<reference evidence="2 3" key="1">
    <citation type="submission" date="2013-02" db="EMBL/GenBank/DDBJ databases">
        <title>The Genome Sequence of Acinetobacter gerneri CIP 107464.</title>
        <authorList>
            <consortium name="The Broad Institute Genome Sequencing Platform"/>
            <consortium name="The Broad Institute Genome Sequencing Center for Infectious Disease"/>
            <person name="Cerqueira G."/>
            <person name="Feldgarden M."/>
            <person name="Courvalin P."/>
            <person name="Perichon B."/>
            <person name="Grillot-Courvalin C."/>
            <person name="Clermont D."/>
            <person name="Rocha E."/>
            <person name="Yoon E.-J."/>
            <person name="Nemec A."/>
            <person name="Walker B."/>
            <person name="Young S.K."/>
            <person name="Zeng Q."/>
            <person name="Gargeya S."/>
            <person name="Fitzgerald M."/>
            <person name="Haas B."/>
            <person name="Abouelleil A."/>
            <person name="Alvarado L."/>
            <person name="Arachchi H.M."/>
            <person name="Berlin A.M."/>
            <person name="Chapman S.B."/>
            <person name="Dewar J."/>
            <person name="Goldberg J."/>
            <person name="Griggs A."/>
            <person name="Gujja S."/>
            <person name="Hansen M."/>
            <person name="Howarth C."/>
            <person name="Imamovic A."/>
            <person name="Larimer J."/>
            <person name="McCowan C."/>
            <person name="Murphy C."/>
            <person name="Neiman D."/>
            <person name="Pearson M."/>
            <person name="Priest M."/>
            <person name="Roberts A."/>
            <person name="Saif S."/>
            <person name="Shea T."/>
            <person name="Sisk P."/>
            <person name="Sykes S."/>
            <person name="Wortman J."/>
            <person name="Nusbaum C."/>
            <person name="Birren B."/>
        </authorList>
    </citation>
    <scope>NUCLEOTIDE SEQUENCE [LARGE SCALE GENOMIC DNA]</scope>
    <source>
        <strain evidence="2 3">CIP 107464</strain>
    </source>
</reference>
<accession>N8YFS5</accession>
<evidence type="ECO:0000313" key="3">
    <source>
        <dbReference type="Proteomes" id="UP000013117"/>
    </source>
</evidence>
<keyword evidence="1" id="KW-1133">Transmembrane helix</keyword>
<dbReference type="RefSeq" id="WP_004871671.1">
    <property type="nucleotide sequence ID" value="NZ_ASYY01000093.1"/>
</dbReference>
<dbReference type="InterPro" id="IPR049802">
    <property type="entry name" value="RhsC-like_FIX"/>
</dbReference>
<evidence type="ECO:0000313" key="2">
    <source>
        <dbReference type="EMBL" id="ENV35531.1"/>
    </source>
</evidence>